<evidence type="ECO:0000313" key="9">
    <source>
        <dbReference type="EMBL" id="KAA6133304.1"/>
    </source>
</evidence>
<dbReference type="PANTHER" id="PTHR30213">
    <property type="entry name" value="INNER MEMBRANE PROTEIN YHJD"/>
    <property type="match status" value="1"/>
</dbReference>
<keyword evidence="10" id="KW-1185">Reference proteome</keyword>
<dbReference type="GO" id="GO:0005886">
    <property type="term" value="C:plasma membrane"/>
    <property type="evidence" value="ECO:0007669"/>
    <property type="project" value="UniProtKB-SubCell"/>
</dbReference>
<dbReference type="RefSeq" id="WP_149319252.1">
    <property type="nucleotide sequence ID" value="NZ_CP080293.1"/>
</dbReference>
<name>A0A5M8BJP0_9BURK</name>
<evidence type="ECO:0000313" key="10">
    <source>
        <dbReference type="Proteomes" id="UP000324324"/>
    </source>
</evidence>
<gene>
    <name evidence="9" type="ORF">F1599_01430</name>
</gene>
<dbReference type="AlphaFoldDB" id="A0A5M8BJP0"/>
<evidence type="ECO:0000256" key="8">
    <source>
        <dbReference type="SAM" id="MobiDB-lite"/>
    </source>
</evidence>
<reference evidence="9 10" key="1">
    <citation type="submission" date="2019-09" db="EMBL/GenBank/DDBJ databases">
        <title>Isolation of a novel species in the genus Cupriavidus from patients with sepsis using whole genome sequencing.</title>
        <authorList>
            <person name="Kweon O.J."/>
            <person name="Lee M.-K."/>
        </authorList>
    </citation>
    <scope>NUCLEOTIDE SEQUENCE [LARGE SCALE GENOMIC DNA]</scope>
    <source>
        <strain evidence="9 10">MKL-01</strain>
    </source>
</reference>
<keyword evidence="5 7" id="KW-1133">Transmembrane helix</keyword>
<feature type="region of interest" description="Disordered" evidence="8">
    <location>
        <begin position="424"/>
        <end position="456"/>
    </location>
</feature>
<evidence type="ECO:0000256" key="2">
    <source>
        <dbReference type="ARBA" id="ARBA00022475"/>
    </source>
</evidence>
<evidence type="ECO:0000256" key="6">
    <source>
        <dbReference type="ARBA" id="ARBA00023136"/>
    </source>
</evidence>
<protein>
    <recommendedName>
        <fullName evidence="7">UPF0761 membrane protein F1599_01430</fullName>
    </recommendedName>
</protein>
<dbReference type="InterPro" id="IPR017039">
    <property type="entry name" value="Virul_fac_BrkB"/>
</dbReference>
<comment type="caution">
    <text evidence="9">The sequence shown here is derived from an EMBL/GenBank/DDBJ whole genome shotgun (WGS) entry which is preliminary data.</text>
</comment>
<comment type="subcellular location">
    <subcellularLocation>
        <location evidence="1 7">Cell membrane</location>
        <topology evidence="1 7">Multi-pass membrane protein</topology>
    </subcellularLocation>
</comment>
<evidence type="ECO:0000256" key="7">
    <source>
        <dbReference type="HAMAP-Rule" id="MF_00672"/>
    </source>
</evidence>
<sequence>MSHPSLLSRCTNRIARLRREWNWQKLRALLRYAARRAGEDRLPQVAASLTFTTVLSVVPVLTVAFALLAAFPMFANFRNAIEGFLFQNLIPGNLTDSITGYVSQFARNAKGLTAVGLVGLMVTAVLTMLTVEDALNAIWRVKQKRRFAQRVLVFWAVLTCGPVLIGGSLSISSYLISISAGYVGTMPFGVGFAVSLAPVLLSAIAFALLYTAVPNAYVEWRDAIAAGLVAALAFELSKRGFGYFITRFPTYTAVYGTFAALPIFLLWIYLSWLVTLLGATIAANLPVVRQGYWRRRTFAGSEFYDALGVLYVLYRAREQAPRSVGELDLGRKLRVEADYLAVLLGKLDAMHLVGKLQHHRGQAHWALLCDPARVPLRLLHDRLVLNLPRLPRTAVAQLLNGADALRGVLENPMLDKTLQEIFEPGAASPPQTPQTPAPEGQRRTLEVVPPGWHGQV</sequence>
<organism evidence="9 10">
    <name type="scientific">Cupriavidus cauae</name>
    <dbReference type="NCBI Taxonomy" id="2608999"/>
    <lineage>
        <taxon>Bacteria</taxon>
        <taxon>Pseudomonadati</taxon>
        <taxon>Pseudomonadota</taxon>
        <taxon>Betaproteobacteria</taxon>
        <taxon>Burkholderiales</taxon>
        <taxon>Burkholderiaceae</taxon>
        <taxon>Cupriavidus</taxon>
    </lineage>
</organism>
<feature type="transmembrane region" description="Helical" evidence="7">
    <location>
        <begin position="45"/>
        <end position="71"/>
    </location>
</feature>
<accession>A0A5M8BJP0</accession>
<keyword evidence="2 7" id="KW-1003">Cell membrane</keyword>
<dbReference type="Pfam" id="PF03631">
    <property type="entry name" value="Virul_fac_BrkB"/>
    <property type="match status" value="1"/>
</dbReference>
<proteinExistence type="inferred from homology"/>
<dbReference type="EMBL" id="VWRN01000005">
    <property type="protein sequence ID" value="KAA6133304.1"/>
    <property type="molecule type" value="Genomic_DNA"/>
</dbReference>
<dbReference type="HAMAP" id="MF_00672">
    <property type="entry name" value="UPF0761"/>
    <property type="match status" value="1"/>
</dbReference>
<evidence type="ECO:0000256" key="3">
    <source>
        <dbReference type="ARBA" id="ARBA00022519"/>
    </source>
</evidence>
<feature type="transmembrane region" description="Helical" evidence="7">
    <location>
        <begin position="188"/>
        <end position="211"/>
    </location>
</feature>
<feature type="transmembrane region" description="Helical" evidence="7">
    <location>
        <begin position="111"/>
        <end position="131"/>
    </location>
</feature>
<evidence type="ECO:0000256" key="5">
    <source>
        <dbReference type="ARBA" id="ARBA00022989"/>
    </source>
</evidence>
<dbReference type="NCBIfam" id="TIGR00765">
    <property type="entry name" value="yihY_not_rbn"/>
    <property type="match status" value="1"/>
</dbReference>
<evidence type="ECO:0000256" key="4">
    <source>
        <dbReference type="ARBA" id="ARBA00022692"/>
    </source>
</evidence>
<evidence type="ECO:0000256" key="1">
    <source>
        <dbReference type="ARBA" id="ARBA00004651"/>
    </source>
</evidence>
<dbReference type="PANTHER" id="PTHR30213:SF0">
    <property type="entry name" value="UPF0761 MEMBRANE PROTEIN YIHY"/>
    <property type="match status" value="1"/>
</dbReference>
<feature type="transmembrane region" description="Helical" evidence="7">
    <location>
        <begin position="152"/>
        <end position="176"/>
    </location>
</feature>
<keyword evidence="6 7" id="KW-0472">Membrane</keyword>
<keyword evidence="4 7" id="KW-0812">Transmembrane</keyword>
<dbReference type="Proteomes" id="UP000324324">
    <property type="component" value="Unassembled WGS sequence"/>
</dbReference>
<feature type="transmembrane region" description="Helical" evidence="7">
    <location>
        <begin position="223"/>
        <end position="246"/>
    </location>
</feature>
<feature type="transmembrane region" description="Helical" evidence="7">
    <location>
        <begin position="266"/>
        <end position="288"/>
    </location>
</feature>
<comment type="similarity">
    <text evidence="7">Belongs to the UPF0761 family.</text>
</comment>
<dbReference type="InterPro" id="IPR023679">
    <property type="entry name" value="UPF0761_bac"/>
</dbReference>
<keyword evidence="3" id="KW-0997">Cell inner membrane</keyword>